<feature type="region of interest" description="Disordered" evidence="2">
    <location>
        <begin position="233"/>
        <end position="252"/>
    </location>
</feature>
<feature type="region of interest" description="Disordered" evidence="2">
    <location>
        <begin position="1"/>
        <end position="106"/>
    </location>
</feature>
<proteinExistence type="predicted"/>
<dbReference type="OrthoDB" id="27934at2759"/>
<dbReference type="PANTHER" id="PTHR28527:SF1">
    <property type="entry name" value="SWI5-DEPENDENT RECOMBINATION DNA REPAIR PROTEIN 1"/>
    <property type="match status" value="1"/>
</dbReference>
<evidence type="ECO:0000313" key="4">
    <source>
        <dbReference type="Proteomes" id="UP000326565"/>
    </source>
</evidence>
<dbReference type="Gene3D" id="6.10.140.1020">
    <property type="match status" value="1"/>
</dbReference>
<feature type="compositionally biased region" description="Low complexity" evidence="2">
    <location>
        <begin position="76"/>
        <end position="90"/>
    </location>
</feature>
<keyword evidence="1" id="KW-0175">Coiled coil</keyword>
<reference evidence="3 4" key="1">
    <citation type="submission" date="2019-04" db="EMBL/GenBank/DDBJ databases">
        <title>Friends and foes A comparative genomics study of 23 Aspergillus species from section Flavi.</title>
        <authorList>
            <consortium name="DOE Joint Genome Institute"/>
            <person name="Kjaerbolling I."/>
            <person name="Vesth T."/>
            <person name="Frisvad J.C."/>
            <person name="Nybo J.L."/>
            <person name="Theobald S."/>
            <person name="Kildgaard S."/>
            <person name="Isbrandt T."/>
            <person name="Kuo A."/>
            <person name="Sato A."/>
            <person name="Lyhne E.K."/>
            <person name="Kogle M.E."/>
            <person name="Wiebenga A."/>
            <person name="Kun R.S."/>
            <person name="Lubbers R.J."/>
            <person name="Makela M.R."/>
            <person name="Barry K."/>
            <person name="Chovatia M."/>
            <person name="Clum A."/>
            <person name="Daum C."/>
            <person name="Haridas S."/>
            <person name="He G."/>
            <person name="LaButti K."/>
            <person name="Lipzen A."/>
            <person name="Mondo S."/>
            <person name="Riley R."/>
            <person name="Salamov A."/>
            <person name="Simmons B.A."/>
            <person name="Magnuson J.K."/>
            <person name="Henrissat B."/>
            <person name="Mortensen U.H."/>
            <person name="Larsen T.O."/>
            <person name="Devries R.P."/>
            <person name="Grigoriev I.V."/>
            <person name="Machida M."/>
            <person name="Baker S.E."/>
            <person name="Andersen M.R."/>
        </authorList>
    </citation>
    <scope>NUCLEOTIDE SEQUENCE [LARGE SCALE GENOMIC DNA]</scope>
    <source>
        <strain evidence="3 4">CBS 151.66</strain>
    </source>
</reference>
<evidence type="ECO:0000256" key="1">
    <source>
        <dbReference type="SAM" id="Coils"/>
    </source>
</evidence>
<feature type="region of interest" description="Disordered" evidence="2">
    <location>
        <begin position="336"/>
        <end position="377"/>
    </location>
</feature>
<dbReference type="AlphaFoldDB" id="A0A5N5XJ78"/>
<name>A0A5N5XJ78_9EURO</name>
<sequence>MSSVNLNGKRRRIENAASALSKPFKSPLHRPPQVSETKHDELPQKENTSSKSVLGHSVVTDRVDAHSQPVAPMPTSPIVYSTSTSSFSSLESRKRKHGTNSLASPKRPIFSDPAILDLQKQQRALQSRLATLRSELDTAQQALRLESSTKDAEIESLIVKWRSISQNAADEVFSGAQERVARMGGLKAWKERMKSNSAKWEEEEMESWYGSSVETGSADVDKDELGARKAAMLDQHDRSHDGERESKETEDEEFTMDYMLKTLNIDHKVIECRRRGAECLPGNSCRDGEEITVPLKYLRHLETKVAELEHGTHMSATSSQMRDAGVQTEPTEALACDLMPGCSPDAGDDDVNNDNNISPEFSENLDLESPQKPVDTSRHPTTVFDPLLDQAVGLENGLILLSSPRIWTPSLDDVLSSGLANRFSSIGTVVGDSEPAAVESLHDLAMVGGYSFWLEEAYTNLYFSITHITWPFLNCKSWSSWHHDWSLDNQGEPWKGFFVRMVHAIGSLSCNTLQPSRDHSKRAAEMYSSAMSYYPYVMEEVSPILQIQASILMILYSLHCPSSGEISMSVSSIVPFCSATLADIQKRISFGSDGFMEDTVRTGVALTESMFITCYMLNEIVVSGWERPVSAAYKIVDDGINTLSNEIPGSTSTSASLRHLFRLRKLQSNIRRYWADPTRNLCPNDASFKLELDAWRQDIPQYFVEGAPSTYLHPLWMTKLYDYSVVILMQGKRKNLKHEDVDDVLSASVEVCLNYRRLQEEGQVMCYTWSALVFQFRTGVLLLYILRLAVLDSDSIQQAFDAVCTCADSLTCFANSWHDATPYAKIFDFLLHNASWIPEELRYWPHCGCSFDEMETYLKQLKKQYLHKEALDMIEDMIYTIMHDRP</sequence>
<dbReference type="PANTHER" id="PTHR28527">
    <property type="entry name" value="MATING-TYPE SWITCHING PROTEIN SWI2-RELATED"/>
    <property type="match status" value="1"/>
</dbReference>
<dbReference type="EMBL" id="ML732150">
    <property type="protein sequence ID" value="KAB8079542.1"/>
    <property type="molecule type" value="Genomic_DNA"/>
</dbReference>
<organism evidence="3 4">
    <name type="scientific">Aspergillus leporis</name>
    <dbReference type="NCBI Taxonomy" id="41062"/>
    <lineage>
        <taxon>Eukaryota</taxon>
        <taxon>Fungi</taxon>
        <taxon>Dikarya</taxon>
        <taxon>Ascomycota</taxon>
        <taxon>Pezizomycotina</taxon>
        <taxon>Eurotiomycetes</taxon>
        <taxon>Eurotiomycetidae</taxon>
        <taxon>Eurotiales</taxon>
        <taxon>Aspergillaceae</taxon>
        <taxon>Aspergillus</taxon>
        <taxon>Aspergillus subgen. Circumdati</taxon>
    </lineage>
</organism>
<dbReference type="CDD" id="cd12148">
    <property type="entry name" value="fungal_TF_MHR"/>
    <property type="match status" value="1"/>
</dbReference>
<feature type="coiled-coil region" evidence="1">
    <location>
        <begin position="115"/>
        <end position="142"/>
    </location>
</feature>
<evidence type="ECO:0000256" key="2">
    <source>
        <dbReference type="SAM" id="MobiDB-lite"/>
    </source>
</evidence>
<feature type="compositionally biased region" description="Basic and acidic residues" evidence="2">
    <location>
        <begin position="234"/>
        <end position="247"/>
    </location>
</feature>
<accession>A0A5N5XJ78</accession>
<protein>
    <submittedName>
        <fullName evidence="3">Uncharacterized protein</fullName>
    </submittedName>
</protein>
<gene>
    <name evidence="3" type="ORF">BDV29DRAFT_198795</name>
</gene>
<dbReference type="Proteomes" id="UP000326565">
    <property type="component" value="Unassembled WGS sequence"/>
</dbReference>
<dbReference type="GO" id="GO:0006310">
    <property type="term" value="P:DNA recombination"/>
    <property type="evidence" value="ECO:0007669"/>
    <property type="project" value="TreeGrafter"/>
</dbReference>
<keyword evidence="4" id="KW-1185">Reference proteome</keyword>
<evidence type="ECO:0000313" key="3">
    <source>
        <dbReference type="EMBL" id="KAB8079542.1"/>
    </source>
</evidence>